<dbReference type="UniPathway" id="UPA00253">
    <property type="reaction ID" value="UER00329"/>
</dbReference>
<evidence type="ECO:0000256" key="4">
    <source>
        <dbReference type="ARBA" id="ARBA00022801"/>
    </source>
</evidence>
<dbReference type="EMBL" id="JI167545">
    <property type="protein sequence ID" value="ADY42584.1"/>
    <property type="molecule type" value="mRNA"/>
</dbReference>
<comment type="similarity">
    <text evidence="7">Belongs to the kynureninase family.</text>
</comment>
<dbReference type="GO" id="GO:0030170">
    <property type="term" value="F:pyridoxal phosphate binding"/>
    <property type="evidence" value="ECO:0007669"/>
    <property type="project" value="UniProtKB-UniRule"/>
</dbReference>
<feature type="domain" description="FLYWCH-type" evidence="8">
    <location>
        <begin position="50"/>
        <end position="108"/>
    </location>
</feature>
<dbReference type="NCBIfam" id="TIGR01814">
    <property type="entry name" value="kynureninase"/>
    <property type="match status" value="1"/>
</dbReference>
<evidence type="ECO:0000256" key="6">
    <source>
        <dbReference type="ARBA" id="ARBA00022898"/>
    </source>
</evidence>
<reference evidence="9" key="1">
    <citation type="journal article" date="2011" name="Genome Res.">
        <title>Deep small RNA sequencing from the nematode Ascaris reveals conservation, functional diversification, and novel developmental profiles.</title>
        <authorList>
            <person name="Wang J."/>
            <person name="Czech B."/>
            <person name="Crunk A."/>
            <person name="Wallace A."/>
            <person name="Mitreva M."/>
            <person name="Hannon G.J."/>
            <person name="Davis R.E."/>
        </authorList>
    </citation>
    <scope>NUCLEOTIDE SEQUENCE</scope>
</reference>
<accession>F1KXI0</accession>
<name>F1KXI0_ASCSU</name>
<evidence type="ECO:0000256" key="1">
    <source>
        <dbReference type="ARBA" id="ARBA00022642"/>
    </source>
</evidence>
<dbReference type="InterPro" id="IPR010111">
    <property type="entry name" value="Kynureninase"/>
</dbReference>
<dbReference type="Gene3D" id="2.20.25.240">
    <property type="match status" value="1"/>
</dbReference>
<dbReference type="GO" id="GO:0034354">
    <property type="term" value="P:'de novo' NAD+ biosynthetic process from L-tryptophan"/>
    <property type="evidence" value="ECO:0007669"/>
    <property type="project" value="UniProtKB-UniRule"/>
</dbReference>
<dbReference type="GO" id="GO:0008270">
    <property type="term" value="F:zinc ion binding"/>
    <property type="evidence" value="ECO:0007669"/>
    <property type="project" value="UniProtKB-KW"/>
</dbReference>
<dbReference type="GO" id="GO:0005737">
    <property type="term" value="C:cytoplasm"/>
    <property type="evidence" value="ECO:0007669"/>
    <property type="project" value="UniProtKB-SubCell"/>
</dbReference>
<dbReference type="EC" id="3.7.1.3" evidence="7"/>
<dbReference type="SUPFAM" id="SSF53383">
    <property type="entry name" value="PLP-dependent transferases"/>
    <property type="match status" value="1"/>
</dbReference>
<evidence type="ECO:0000256" key="3">
    <source>
        <dbReference type="ARBA" id="ARBA00022771"/>
    </source>
</evidence>
<sequence>MTIRREWCEYLAWLTSLRHVPIPALRQRTRSSVELCCSTRIRLMSYNIFRSKKGFEKLGYEGYLYNLDKRNANYTLWRCELSKKPGHKCSGRAKLTASTIEVYTAHSHPPDHCKLEADILKSKIYEAAEDPFTDSKSLLREAAHLASTTPGVPKLCSMQRVISRKRRSTQCLIGANKSEAGRPPKSISDPCTSLEVLIAASEHLRLLFTPGSGMEEVNTADNSKIRLTALQTDALLKTSRGDNAVNEEATCSTFSDHPQKESATEHFKKESNEMDVNSYLSEVSREAHINDLMCYDLAVELDKRDPLRHLRDEFYYPKMKTIPRVDYSLVNEDDDCIYMCGNSLGLMLKSTRKYMDIQFEKWANMGVCGHTEEPLPWAHCDEAVVEGIAKLVGAEPSEVALMNGLTVNLHIFLAAFYKPTKNRHKILLESRAFPSDHYAIESQIRLKGFTVEDSMVCVEPRKDEDCLRNEDILSVIEREGDSIAIIMFSGLQYYTGQLFDIEAITKAGHKKGCIVGWNLAHAFANVPLSLHEWNVDFACWCTYKYGSSSAGGLAGAFIHSKYNSDKRERMLGWWAHKASTRFIMDNKLELDDGAAGYRISNPPMMLVVPLQAFLEVMSKTSLEELRKKSILLTGYLEFLINHHLSPNSSTGKTKKVQCSIMTPSDPRQRGCQLSLKFNVDIVKVFEELTKRGVVVDKRYPNVIRVTPVHLYNSFRDVHRFVEALLDSLDEIEHSV</sequence>
<evidence type="ECO:0000259" key="8">
    <source>
        <dbReference type="Pfam" id="PF04500"/>
    </source>
</evidence>
<evidence type="ECO:0000256" key="5">
    <source>
        <dbReference type="ARBA" id="ARBA00022833"/>
    </source>
</evidence>
<protein>
    <recommendedName>
        <fullName evidence="7">Kynureninase</fullName>
        <ecNumber evidence="7">3.7.1.3</ecNumber>
    </recommendedName>
    <alternativeName>
        <fullName evidence="7">L-kynurenine hydrolase</fullName>
    </alternativeName>
</protein>
<dbReference type="HAMAP" id="MF_01970">
    <property type="entry name" value="Kynureninase"/>
    <property type="match status" value="1"/>
</dbReference>
<feature type="binding site" evidence="7">
    <location>
        <position position="406"/>
    </location>
    <ligand>
        <name>pyridoxal 5'-phosphate</name>
        <dbReference type="ChEBI" id="CHEBI:597326"/>
    </ligand>
</feature>
<feature type="binding site" evidence="7">
    <location>
        <position position="543"/>
    </location>
    <ligand>
        <name>pyridoxal 5'-phosphate</name>
        <dbReference type="ChEBI" id="CHEBI:597326"/>
    </ligand>
</feature>
<dbReference type="GO" id="GO:0043420">
    <property type="term" value="P:anthranilate metabolic process"/>
    <property type="evidence" value="ECO:0007669"/>
    <property type="project" value="UniProtKB-UniRule"/>
</dbReference>
<comment type="pathway">
    <text evidence="7">Cofactor biosynthesis; NAD(+) biosynthesis; quinolinate from L-kynurenine: step 2/3.</text>
</comment>
<feature type="modified residue" description="N6-(pyridoxal phosphate)lysine" evidence="7">
    <location>
        <position position="544"/>
    </location>
</feature>
<keyword evidence="3" id="KW-0863">Zinc-finger</keyword>
<feature type="binding site" evidence="7">
    <location>
        <begin position="433"/>
        <end position="436"/>
    </location>
    <ligand>
        <name>pyridoxal 5'-phosphate</name>
        <dbReference type="ChEBI" id="CHEBI:597326"/>
    </ligand>
</feature>
<comment type="pathway">
    <text evidence="7">Amino-acid degradation; L-kynurenine degradation; L-alanine and anthranilate from L-kynurenine: step 1/1.</text>
</comment>
<dbReference type="PANTHER" id="PTHR14084:SF0">
    <property type="entry name" value="KYNURENINASE"/>
    <property type="match status" value="1"/>
</dbReference>
<dbReference type="GO" id="GO:0019805">
    <property type="term" value="P:quinolinate biosynthetic process"/>
    <property type="evidence" value="ECO:0007669"/>
    <property type="project" value="UniProtKB-UniRule"/>
</dbReference>
<keyword evidence="5" id="KW-0862">Zinc</keyword>
<proteinExistence type="evidence at transcript level"/>
<dbReference type="Gene3D" id="3.40.640.10">
    <property type="entry name" value="Type I PLP-dependent aspartate aminotransferase-like (Major domain)"/>
    <property type="match status" value="1"/>
</dbReference>
<dbReference type="Pfam" id="PF04500">
    <property type="entry name" value="FLYWCH"/>
    <property type="match status" value="1"/>
</dbReference>
<comment type="catalytic activity">
    <reaction evidence="7">
        <text>L-kynurenine + H2O = anthranilate + L-alanine + H(+)</text>
        <dbReference type="Rhea" id="RHEA:16813"/>
        <dbReference type="ChEBI" id="CHEBI:15377"/>
        <dbReference type="ChEBI" id="CHEBI:15378"/>
        <dbReference type="ChEBI" id="CHEBI:16567"/>
        <dbReference type="ChEBI" id="CHEBI:57959"/>
        <dbReference type="ChEBI" id="CHEBI:57972"/>
        <dbReference type="EC" id="3.7.1.3"/>
    </reaction>
</comment>
<feature type="binding site" evidence="7">
    <location>
        <position position="521"/>
    </location>
    <ligand>
        <name>pyridoxal 5'-phosphate</name>
        <dbReference type="ChEBI" id="CHEBI:597326"/>
    </ligand>
</feature>
<dbReference type="UniPathway" id="UPA00334">
    <property type="reaction ID" value="UER00455"/>
</dbReference>
<dbReference type="GO" id="GO:0019441">
    <property type="term" value="P:L-tryptophan catabolic process to kynurenine"/>
    <property type="evidence" value="ECO:0007669"/>
    <property type="project" value="TreeGrafter"/>
</dbReference>
<evidence type="ECO:0000256" key="2">
    <source>
        <dbReference type="ARBA" id="ARBA00022723"/>
    </source>
</evidence>
<comment type="cofactor">
    <cofactor evidence="7">
        <name>pyridoxal 5'-phosphate</name>
        <dbReference type="ChEBI" id="CHEBI:597326"/>
    </cofactor>
</comment>
<comment type="subcellular location">
    <subcellularLocation>
        <location evidence="7">Cytoplasm</location>
    </subcellularLocation>
</comment>
<keyword evidence="6 7" id="KW-0663">Pyridoxal phosphate</keyword>
<comment type="subunit">
    <text evidence="7">Homodimer.</text>
</comment>
<dbReference type="Pfam" id="PF22580">
    <property type="entry name" value="KYNU_C"/>
    <property type="match status" value="1"/>
</dbReference>
<dbReference type="Gene3D" id="3.90.1150.10">
    <property type="entry name" value="Aspartate Aminotransferase, domain 1"/>
    <property type="match status" value="1"/>
</dbReference>
<feature type="binding site" evidence="7">
    <location>
        <position position="601"/>
    </location>
    <ligand>
        <name>pyridoxal 5'-phosphate</name>
        <dbReference type="ChEBI" id="CHEBI:597326"/>
    </ligand>
</feature>
<feature type="binding site" evidence="7">
    <location>
        <position position="573"/>
    </location>
    <ligand>
        <name>pyridoxal 5'-phosphate</name>
        <dbReference type="ChEBI" id="CHEBI:597326"/>
    </ligand>
</feature>
<dbReference type="AlphaFoldDB" id="F1KXI0"/>
<dbReference type="FunFam" id="3.40.640.10:FF:000031">
    <property type="entry name" value="Kynureninase"/>
    <property type="match status" value="1"/>
</dbReference>
<dbReference type="InterPro" id="IPR015421">
    <property type="entry name" value="PyrdxlP-dep_Trfase_major"/>
</dbReference>
<dbReference type="InterPro" id="IPR015424">
    <property type="entry name" value="PyrdxlP-dep_Trfase"/>
</dbReference>
<feature type="binding site" evidence="7">
    <location>
        <position position="405"/>
    </location>
    <ligand>
        <name>pyridoxal 5'-phosphate</name>
        <dbReference type="ChEBI" id="CHEBI:597326"/>
    </ligand>
</feature>
<dbReference type="GO" id="GO:0097053">
    <property type="term" value="P:L-kynurenine catabolic process"/>
    <property type="evidence" value="ECO:0007669"/>
    <property type="project" value="UniProtKB-UniRule"/>
</dbReference>
<dbReference type="InterPro" id="IPR015422">
    <property type="entry name" value="PyrdxlP-dep_Trfase_small"/>
</dbReference>
<keyword evidence="4 7" id="KW-0378">Hydrolase</keyword>
<feature type="binding site" evidence="7">
    <location>
        <position position="489"/>
    </location>
    <ligand>
        <name>pyridoxal 5'-phosphate</name>
        <dbReference type="ChEBI" id="CHEBI:597326"/>
    </ligand>
</feature>
<keyword evidence="7" id="KW-0963">Cytoplasm</keyword>
<keyword evidence="1 7" id="KW-0662">Pyridine nucleotide biosynthesis</keyword>
<keyword evidence="2" id="KW-0479">Metal-binding</keyword>
<comment type="function">
    <text evidence="7">Catalyzes the cleavage of L-kynurenine (L-Kyn) and L-3-hydroxykynurenine (L-3OHKyn) into anthranilic acid (AA) and 3-hydroxyanthranilic acid (3-OHAA), respectively.</text>
</comment>
<comment type="catalytic activity">
    <reaction evidence="7">
        <text>3-hydroxy-L-kynurenine + H2O = 3-hydroxyanthranilate + L-alanine + H(+)</text>
        <dbReference type="Rhea" id="RHEA:25143"/>
        <dbReference type="ChEBI" id="CHEBI:15377"/>
        <dbReference type="ChEBI" id="CHEBI:15378"/>
        <dbReference type="ChEBI" id="CHEBI:36559"/>
        <dbReference type="ChEBI" id="CHEBI:57972"/>
        <dbReference type="ChEBI" id="CHEBI:58125"/>
    </reaction>
</comment>
<evidence type="ECO:0000313" key="9">
    <source>
        <dbReference type="EMBL" id="ADY42584.1"/>
    </source>
</evidence>
<evidence type="ECO:0000256" key="7">
    <source>
        <dbReference type="HAMAP-Rule" id="MF_03017"/>
    </source>
</evidence>
<dbReference type="GO" id="GO:0030429">
    <property type="term" value="F:kynureninase activity"/>
    <property type="evidence" value="ECO:0007669"/>
    <property type="project" value="UniProtKB-UniRule"/>
</dbReference>
<organism evidence="9">
    <name type="scientific">Ascaris suum</name>
    <name type="common">Pig roundworm</name>
    <name type="synonym">Ascaris lumbricoides</name>
    <dbReference type="NCBI Taxonomy" id="6253"/>
    <lineage>
        <taxon>Eukaryota</taxon>
        <taxon>Metazoa</taxon>
        <taxon>Ecdysozoa</taxon>
        <taxon>Nematoda</taxon>
        <taxon>Chromadorea</taxon>
        <taxon>Rhabditida</taxon>
        <taxon>Spirurina</taxon>
        <taxon>Ascaridomorpha</taxon>
        <taxon>Ascaridoidea</taxon>
        <taxon>Ascarididae</taxon>
        <taxon>Ascaris</taxon>
    </lineage>
</organism>
<dbReference type="InterPro" id="IPR007588">
    <property type="entry name" value="Znf_FLYWCH"/>
</dbReference>
<dbReference type="PANTHER" id="PTHR14084">
    <property type="entry name" value="KYNURENINASE"/>
    <property type="match status" value="1"/>
</dbReference>
<comment type="caution">
    <text evidence="7">Lacks conserved residue(s) required for the propagation of feature annotation.</text>
</comment>